<dbReference type="STRING" id="995062.SAMN04489718_0339"/>
<dbReference type="Gene3D" id="1.10.3210.10">
    <property type="entry name" value="Hypothetical protein af1432"/>
    <property type="match status" value="1"/>
</dbReference>
<dbReference type="EMBL" id="FNKO01000001">
    <property type="protein sequence ID" value="SDQ12299.1"/>
    <property type="molecule type" value="Genomic_DNA"/>
</dbReference>
<dbReference type="GO" id="GO:0006203">
    <property type="term" value="P:dGTP catabolic process"/>
    <property type="evidence" value="ECO:0007669"/>
    <property type="project" value="TreeGrafter"/>
</dbReference>
<dbReference type="Pfam" id="PF01966">
    <property type="entry name" value="HD"/>
    <property type="match status" value="1"/>
</dbReference>
<reference evidence="5" key="1">
    <citation type="submission" date="2016-10" db="EMBL/GenBank/DDBJ databases">
        <authorList>
            <person name="Varghese N."/>
            <person name="Submissions S."/>
        </authorList>
    </citation>
    <scope>NUCLEOTIDE SEQUENCE [LARGE SCALE GENOMIC DNA]</scope>
    <source>
        <strain evidence="5">DSM 45459</strain>
    </source>
</reference>
<dbReference type="SMART" id="SM00471">
    <property type="entry name" value="HDc"/>
    <property type="match status" value="1"/>
</dbReference>
<feature type="domain" description="HD" evidence="3">
    <location>
        <begin position="73"/>
        <end position="262"/>
    </location>
</feature>
<evidence type="ECO:0000313" key="5">
    <source>
        <dbReference type="Proteomes" id="UP000199301"/>
    </source>
</evidence>
<dbReference type="SUPFAM" id="SSF109604">
    <property type="entry name" value="HD-domain/PDEase-like"/>
    <property type="match status" value="1"/>
</dbReference>
<keyword evidence="5" id="KW-1185">Reference proteome</keyword>
<protein>
    <submittedName>
        <fullName evidence="4">dGTPase</fullName>
    </submittedName>
</protein>
<dbReference type="InterPro" id="IPR050135">
    <property type="entry name" value="dGTPase-like"/>
</dbReference>
<name>A0A1H0YAP2_9ACTN</name>
<accession>A0A1H0YAP2</accession>
<dbReference type="InterPro" id="IPR003607">
    <property type="entry name" value="HD/PDEase_dom"/>
</dbReference>
<feature type="region of interest" description="Disordered" evidence="2">
    <location>
        <begin position="471"/>
        <end position="492"/>
    </location>
</feature>
<dbReference type="OrthoDB" id="9803619at2"/>
<organism evidence="4 5">
    <name type="scientific">Actinopolyspora saharensis</name>
    <dbReference type="NCBI Taxonomy" id="995062"/>
    <lineage>
        <taxon>Bacteria</taxon>
        <taxon>Bacillati</taxon>
        <taxon>Actinomycetota</taxon>
        <taxon>Actinomycetes</taxon>
        <taxon>Actinopolysporales</taxon>
        <taxon>Actinopolysporaceae</taxon>
        <taxon>Actinopolyspora</taxon>
    </lineage>
</organism>
<dbReference type="PROSITE" id="PS51831">
    <property type="entry name" value="HD"/>
    <property type="match status" value="1"/>
</dbReference>
<evidence type="ECO:0000313" key="4">
    <source>
        <dbReference type="EMBL" id="SDQ12299.1"/>
    </source>
</evidence>
<dbReference type="NCBIfam" id="TIGR01353">
    <property type="entry name" value="dGTP_triPase"/>
    <property type="match status" value="1"/>
</dbReference>
<dbReference type="Proteomes" id="UP000199301">
    <property type="component" value="Unassembled WGS sequence"/>
</dbReference>
<feature type="region of interest" description="Disordered" evidence="2">
    <location>
        <begin position="1"/>
        <end position="35"/>
    </location>
</feature>
<dbReference type="RefSeq" id="WP_092520582.1">
    <property type="nucleotide sequence ID" value="NZ_FNKO01000001.1"/>
</dbReference>
<gene>
    <name evidence="4" type="ORF">SAMN04489718_0339</name>
</gene>
<evidence type="ECO:0000259" key="3">
    <source>
        <dbReference type="PROSITE" id="PS51831"/>
    </source>
</evidence>
<dbReference type="GO" id="GO:0008832">
    <property type="term" value="F:dGTPase activity"/>
    <property type="evidence" value="ECO:0007669"/>
    <property type="project" value="TreeGrafter"/>
</dbReference>
<dbReference type="InterPro" id="IPR006674">
    <property type="entry name" value="HD_domain"/>
</dbReference>
<evidence type="ECO:0000256" key="1">
    <source>
        <dbReference type="ARBA" id="ARBA00022801"/>
    </source>
</evidence>
<keyword evidence="1" id="KW-0378">Hydrolase</keyword>
<dbReference type="CDD" id="cd00077">
    <property type="entry name" value="HDc"/>
    <property type="match status" value="1"/>
</dbReference>
<feature type="region of interest" description="Disordered" evidence="2">
    <location>
        <begin position="193"/>
        <end position="215"/>
    </location>
</feature>
<dbReference type="AlphaFoldDB" id="A0A1H0YAP2"/>
<dbReference type="InterPro" id="IPR006261">
    <property type="entry name" value="dGTPase"/>
</dbReference>
<dbReference type="PANTHER" id="PTHR11373">
    <property type="entry name" value="DEOXYNUCLEOSIDE TRIPHOSPHATE TRIPHOSPHOHYDROLASE"/>
    <property type="match status" value="1"/>
</dbReference>
<dbReference type="PANTHER" id="PTHR11373:SF32">
    <property type="entry name" value="DEOXYGUANOSINETRIPHOSPHATE TRIPHOSPHOHYDROLASE"/>
    <property type="match status" value="1"/>
</dbReference>
<evidence type="ECO:0000256" key="2">
    <source>
        <dbReference type="SAM" id="MobiDB-lite"/>
    </source>
</evidence>
<proteinExistence type="predicted"/>
<sequence>METDPPTGRTARRSRTGTDGSAEHGWPNRSSDLAASPFRADRDRISGSAFFARLGGVTQVVSPSGSGLLLHNRLTHSLKVAQVARALAESLLGDAAGRDTMNRLGGCDLDVVEGAGLAHDLGHPPFGHLGERVLDRIARQRFGLADGFEGNAQTFRIVSSIDVRGGGGDGLDLTAALRAALLKYPWTRFSRPDPHPSSFPVPPRGASAPEDAPETGAAKFSCYSTELDDMLDCRSVFSGRLESWQQSVEASVMDTADDIAYAIHDLEDFHRVGILQHATVSTELTEWLGRCAELAHLDEHGLQRGIEAPGYSLESLRRRLRSKDSWIADDEAFVNAVKKVQADLVTKLLEQPFDRSKQAEQAVAAFSGNWTRRLVDGVRVDADPTTRSGHVTLDTEQWHEVQILKFVHRRFVLQRPDLALHQRGQDRLLSKLVQALDEWLIDRSESARLPHRLRDLFEHAAAELEAVHGRDPELLGRSRSSGPADEVPEGERLERMARGRAVIDFVASLTDEQAAALLESLSGRTTQLWSDTFVL</sequence>